<dbReference type="AlphaFoldDB" id="A0A9N9Z9B2"/>
<dbReference type="InterPro" id="IPR051704">
    <property type="entry name" value="FAD_aromatic-hydroxylase"/>
</dbReference>
<sequence length="422" mass="47044">MPLKILINGAGIAGTALANFLVRSKQGHDITIVERAAKFRTGGTQLDLKSHGAPLMKRLGLIDAVRARSIHETALTFVDTKGREWARFSVNKTGKRYAGVTSEYEIMRADLVAVLYEGSKAIAAKVSGQESQRLRYLFGKHATELTQLDSRVNVVFSDGSSDEYDLVVGADGQNSMTRRMLWEPKNDDDSTLKYTGYSVAYFHMPKSEEEHDSTLFKNCLLPGLKVLSLRCAHKDFTQAMLTISTTEELKEVEQQPVEKQKDLWETSYKDFGWESKRVLAEMRTTDDFYTTSVAQVKMDTWSKGRVVLVGDAGYCPSLLTGLGTTASLVGAYVLAGELAKHGDNVGEALESYETVLRPYVEKIQQLPPMNLAIFRSKIGLNVSYFALAILSKLKIDGLVNALMKDEKDTWQLPQYPELELEE</sequence>
<organism evidence="5 6">
    <name type="scientific">Clonostachys solani</name>
    <dbReference type="NCBI Taxonomy" id="160281"/>
    <lineage>
        <taxon>Eukaryota</taxon>
        <taxon>Fungi</taxon>
        <taxon>Dikarya</taxon>
        <taxon>Ascomycota</taxon>
        <taxon>Pezizomycotina</taxon>
        <taxon>Sordariomycetes</taxon>
        <taxon>Hypocreomycetidae</taxon>
        <taxon>Hypocreales</taxon>
        <taxon>Bionectriaceae</taxon>
        <taxon>Clonostachys</taxon>
    </lineage>
</organism>
<keyword evidence="6" id="KW-1185">Reference proteome</keyword>
<dbReference type="InterPro" id="IPR036188">
    <property type="entry name" value="FAD/NAD-bd_sf"/>
</dbReference>
<feature type="domain" description="FAD-binding" evidence="4">
    <location>
        <begin position="4"/>
        <end position="363"/>
    </location>
</feature>
<comment type="caution">
    <text evidence="5">The sequence shown here is derived from an EMBL/GenBank/DDBJ whole genome shotgun (WGS) entry which is preliminary data.</text>
</comment>
<dbReference type="PANTHER" id="PTHR46865">
    <property type="entry name" value="OXIDOREDUCTASE-RELATED"/>
    <property type="match status" value="1"/>
</dbReference>
<dbReference type="GO" id="GO:0016491">
    <property type="term" value="F:oxidoreductase activity"/>
    <property type="evidence" value="ECO:0007669"/>
    <property type="project" value="UniProtKB-KW"/>
</dbReference>
<dbReference type="PANTHER" id="PTHR46865:SF7">
    <property type="entry name" value="MONOOXYGENASE, PUTATIVE (AFU_ORTHOLOGUE AFUA_8G07040)-RELATED"/>
    <property type="match status" value="1"/>
</dbReference>
<dbReference type="InterPro" id="IPR002938">
    <property type="entry name" value="FAD-bd"/>
</dbReference>
<evidence type="ECO:0000256" key="1">
    <source>
        <dbReference type="ARBA" id="ARBA00022630"/>
    </source>
</evidence>
<dbReference type="GO" id="GO:0071949">
    <property type="term" value="F:FAD binding"/>
    <property type="evidence" value="ECO:0007669"/>
    <property type="project" value="InterPro"/>
</dbReference>
<keyword evidence="3" id="KW-0560">Oxidoreductase</keyword>
<dbReference type="Proteomes" id="UP000775872">
    <property type="component" value="Unassembled WGS sequence"/>
</dbReference>
<keyword evidence="1" id="KW-0285">Flavoprotein</keyword>
<evidence type="ECO:0000313" key="5">
    <source>
        <dbReference type="EMBL" id="CAH0051301.1"/>
    </source>
</evidence>
<keyword evidence="2" id="KW-0274">FAD</keyword>
<evidence type="ECO:0000256" key="3">
    <source>
        <dbReference type="ARBA" id="ARBA00023002"/>
    </source>
</evidence>
<dbReference type="SUPFAM" id="SSF51905">
    <property type="entry name" value="FAD/NAD(P)-binding domain"/>
    <property type="match status" value="1"/>
</dbReference>
<dbReference type="OrthoDB" id="655030at2759"/>
<gene>
    <name evidence="5" type="ORF">CSOL1703_00014622</name>
</gene>
<protein>
    <recommendedName>
        <fullName evidence="4">FAD-binding domain-containing protein</fullName>
    </recommendedName>
</protein>
<dbReference type="PRINTS" id="PR00420">
    <property type="entry name" value="RNGMNOXGNASE"/>
</dbReference>
<reference evidence="6" key="1">
    <citation type="submission" date="2019-06" db="EMBL/GenBank/DDBJ databases">
        <authorList>
            <person name="Broberg M."/>
        </authorList>
    </citation>
    <scope>NUCLEOTIDE SEQUENCE [LARGE SCALE GENOMIC DNA]</scope>
</reference>
<dbReference type="Gene3D" id="3.50.50.60">
    <property type="entry name" value="FAD/NAD(P)-binding domain"/>
    <property type="match status" value="1"/>
</dbReference>
<proteinExistence type="predicted"/>
<dbReference type="EMBL" id="CABFOC020000040">
    <property type="protein sequence ID" value="CAH0051301.1"/>
    <property type="molecule type" value="Genomic_DNA"/>
</dbReference>
<name>A0A9N9Z9B2_9HYPO</name>
<reference evidence="5 6" key="2">
    <citation type="submission" date="2021-10" db="EMBL/GenBank/DDBJ databases">
        <authorList>
            <person name="Piombo E."/>
        </authorList>
    </citation>
    <scope>NUCLEOTIDE SEQUENCE [LARGE SCALE GENOMIC DNA]</scope>
</reference>
<evidence type="ECO:0000259" key="4">
    <source>
        <dbReference type="Pfam" id="PF01494"/>
    </source>
</evidence>
<evidence type="ECO:0000256" key="2">
    <source>
        <dbReference type="ARBA" id="ARBA00022827"/>
    </source>
</evidence>
<evidence type="ECO:0000313" key="6">
    <source>
        <dbReference type="Proteomes" id="UP000775872"/>
    </source>
</evidence>
<dbReference type="Pfam" id="PF01494">
    <property type="entry name" value="FAD_binding_3"/>
    <property type="match status" value="1"/>
</dbReference>
<accession>A0A9N9Z9B2</accession>